<sequence length="599" mass="65573">MLLQRLAEHARTQPHTRPFHRALGFRWELRLNHDGTPAATSLESVTTTDAKGKARLAEHIVPATVRTVGVAPNLAADDVQYVLGWADPTTRTDRVARCHAAFVDLTRRWAQTHPDDPAAAALIAFYDRGGPDLIERADDIAAKDRVLVTVGGRFAHDATTAASFWSHEVTNRKGSANSGLCLVCGTTGSLLDTIPSKVPAKLVPGASNDTALISVNERAFGYDLTEQLACTPICVGCGEAVSNGLVSVLSSPHTLNYSGENTRLAWWTVDAAEFDPVNVVINGTPAEIDQLLNAFRKADKNRAKTIGDGIDPARFCALSIGGNVARIMVRDWIDMPLDDLRTNIGRWFADHEITPRWPGEPTCHTLSRLVTCTGRWLRQERRYAFLGAKGAHRPDGIQNDLLRSALRGTPVPPSVLTHLINRIRTDGHLDNPRAALLRLSLTRACTASTEKPLPSLNTTSRDPAYVSGRIFATLENIQITALGRDLNTTYGDRYFASAADHPQMVLINGRKEAKAWLGKLRRNDKTRGAAVKLSDTLDELFDLIEHKPGIPRRTTVSQQGAFMLGYHHQRASDQRSRAHAQTKAKAKNNVANDSEDPTP</sequence>
<feature type="region of interest" description="Disordered" evidence="1">
    <location>
        <begin position="569"/>
        <end position="599"/>
    </location>
</feature>
<reference evidence="3" key="1">
    <citation type="journal article" date="2019" name="Int. J. Syst. Evol. Microbiol.">
        <title>The Global Catalogue of Microorganisms (GCM) 10K type strain sequencing project: providing services to taxonomists for standard genome sequencing and annotation.</title>
        <authorList>
            <consortium name="The Broad Institute Genomics Platform"/>
            <consortium name="The Broad Institute Genome Sequencing Center for Infectious Disease"/>
            <person name="Wu L."/>
            <person name="Ma J."/>
        </authorList>
    </citation>
    <scope>NUCLEOTIDE SEQUENCE [LARGE SCALE GENOMIC DNA]</scope>
    <source>
        <strain evidence="3">CCUG 59778</strain>
    </source>
</reference>
<evidence type="ECO:0000256" key="1">
    <source>
        <dbReference type="SAM" id="MobiDB-lite"/>
    </source>
</evidence>
<dbReference type="Proteomes" id="UP001596157">
    <property type="component" value="Unassembled WGS sequence"/>
</dbReference>
<feature type="compositionally biased region" description="Basic residues" evidence="1">
    <location>
        <begin position="577"/>
        <end position="586"/>
    </location>
</feature>
<dbReference type="NCBIfam" id="TIGR01863">
    <property type="entry name" value="cas_Csd1"/>
    <property type="match status" value="1"/>
</dbReference>
<evidence type="ECO:0000313" key="3">
    <source>
        <dbReference type="Proteomes" id="UP001596157"/>
    </source>
</evidence>
<comment type="caution">
    <text evidence="2">The sequence shown here is derived from an EMBL/GenBank/DDBJ whole genome shotgun (WGS) entry which is preliminary data.</text>
</comment>
<dbReference type="InterPro" id="IPR010144">
    <property type="entry name" value="CRISPR-assoc_prot_Csd1-typ"/>
</dbReference>
<protein>
    <submittedName>
        <fullName evidence="2">Type I-C CRISPR-associated protein Cas8c/Csd1</fullName>
    </submittedName>
</protein>
<dbReference type="RefSeq" id="WP_378248697.1">
    <property type="nucleotide sequence ID" value="NZ_JBHSKF010000008.1"/>
</dbReference>
<organism evidence="2 3">
    <name type="scientific">Actinokineospora guangxiensis</name>
    <dbReference type="NCBI Taxonomy" id="1490288"/>
    <lineage>
        <taxon>Bacteria</taxon>
        <taxon>Bacillati</taxon>
        <taxon>Actinomycetota</taxon>
        <taxon>Actinomycetes</taxon>
        <taxon>Pseudonocardiales</taxon>
        <taxon>Pseudonocardiaceae</taxon>
        <taxon>Actinokineospora</taxon>
    </lineage>
</organism>
<name>A0ABW0ETI0_9PSEU</name>
<keyword evidence="3" id="KW-1185">Reference proteome</keyword>
<gene>
    <name evidence="2" type="primary">cas8c</name>
    <name evidence="2" type="ORF">ACFPM7_17455</name>
</gene>
<accession>A0ABW0ETI0</accession>
<dbReference type="EMBL" id="JBHSKF010000008">
    <property type="protein sequence ID" value="MFC5288845.1"/>
    <property type="molecule type" value="Genomic_DNA"/>
</dbReference>
<proteinExistence type="predicted"/>
<dbReference type="Pfam" id="PF09709">
    <property type="entry name" value="Cas_Csd1"/>
    <property type="match status" value="1"/>
</dbReference>
<evidence type="ECO:0000313" key="2">
    <source>
        <dbReference type="EMBL" id="MFC5288845.1"/>
    </source>
</evidence>